<sequence length="235" mass="26104">MTNTARIPRSINQFDEYITTTTAYLEAGTPTTNATRLGITEEEVTQWKSFNTQWSPLYALYVDKKNSRTTTVKDKLLKIISNTVDFNKLSHFLDRIAASVSVTIDDLAMFHIGKGTLDAEARTVGEKPIQESVSVTLAPLGGNVVSVKCRSSIGSRYSIYPGANCVQYLYMVSETPPESEEAPGLKMNISTKAIFNLSLGAGNIGKFLYIYLRWYNTKHPELASPWSKLENTIVT</sequence>
<evidence type="ECO:0000313" key="2">
    <source>
        <dbReference type="Proteomes" id="UP000544222"/>
    </source>
</evidence>
<protein>
    <submittedName>
        <fullName evidence="1">Uncharacterized protein</fullName>
    </submittedName>
</protein>
<reference evidence="1 2" key="1">
    <citation type="submission" date="2020-08" db="EMBL/GenBank/DDBJ databases">
        <title>Genomic Encyclopedia of Type Strains, Phase IV (KMG-IV): sequencing the most valuable type-strain genomes for metagenomic binning, comparative biology and taxonomic classification.</title>
        <authorList>
            <person name="Goeker M."/>
        </authorList>
    </citation>
    <scope>NUCLEOTIDE SEQUENCE [LARGE SCALE GENOMIC DNA]</scope>
    <source>
        <strain evidence="1 2">DSM 27471</strain>
    </source>
</reference>
<accession>A0A7W5DSJ6</accession>
<proteinExistence type="predicted"/>
<gene>
    <name evidence="1" type="ORF">FHX64_002489</name>
</gene>
<comment type="caution">
    <text evidence="1">The sequence shown here is derived from an EMBL/GenBank/DDBJ whole genome shotgun (WGS) entry which is preliminary data.</text>
</comment>
<organism evidence="1 2">
    <name type="scientific">Microbacter margulisiae</name>
    <dbReference type="NCBI Taxonomy" id="1350067"/>
    <lineage>
        <taxon>Bacteria</taxon>
        <taxon>Pseudomonadati</taxon>
        <taxon>Bacteroidota</taxon>
        <taxon>Bacteroidia</taxon>
        <taxon>Bacteroidales</taxon>
        <taxon>Porphyromonadaceae</taxon>
        <taxon>Microbacter</taxon>
    </lineage>
</organism>
<dbReference type="EMBL" id="JACHYB010000002">
    <property type="protein sequence ID" value="MBB3188291.1"/>
    <property type="molecule type" value="Genomic_DNA"/>
</dbReference>
<dbReference type="AlphaFoldDB" id="A0A7W5DSJ6"/>
<evidence type="ECO:0000313" key="1">
    <source>
        <dbReference type="EMBL" id="MBB3188291.1"/>
    </source>
</evidence>
<keyword evidence="2" id="KW-1185">Reference proteome</keyword>
<dbReference type="RefSeq" id="WP_183414055.1">
    <property type="nucleotide sequence ID" value="NZ_JACHYB010000002.1"/>
</dbReference>
<name>A0A7W5DSJ6_9PORP</name>
<dbReference type="Proteomes" id="UP000544222">
    <property type="component" value="Unassembled WGS sequence"/>
</dbReference>